<dbReference type="STRING" id="1499967.U27_01542"/>
<protein>
    <submittedName>
        <fullName evidence="1">Uncharacterized protein</fullName>
    </submittedName>
</protein>
<sequence length="122" mass="14491">MFLHSILFQTLPGIIPRFYLVRLSVESVESEFQTLPGIIPRFYTGTCRPVNPRFRRFQTLPGIIPRFYVFWVDFLPNFIICFKPFQGLFRVSTVGYQLYPGDKPNRFKPFQGLFRVSTCLWR</sequence>
<name>A0A081CAN6_VECG1</name>
<reference evidence="1" key="1">
    <citation type="journal article" date="2015" name="PeerJ">
        <title>First genomic representation of candidate bacterial phylum KSB3 points to enhanced environmental sensing as a trigger of wastewater bulking.</title>
        <authorList>
            <person name="Sekiguchi Y."/>
            <person name="Ohashi A."/>
            <person name="Parks D.H."/>
            <person name="Yamauchi T."/>
            <person name="Tyson G.W."/>
            <person name="Hugenholtz P."/>
        </authorList>
    </citation>
    <scope>NUCLEOTIDE SEQUENCE [LARGE SCALE GENOMIC DNA]</scope>
</reference>
<dbReference type="EMBL" id="DF820481">
    <property type="protein sequence ID" value="GAK61641.1"/>
    <property type="molecule type" value="Genomic_DNA"/>
</dbReference>
<proteinExistence type="predicted"/>
<dbReference type="AlphaFoldDB" id="A0A081CAN6"/>
<accession>A0A081CAN6</accession>
<organism evidence="1">
    <name type="scientific">Vecturithrix granuli</name>
    <dbReference type="NCBI Taxonomy" id="1499967"/>
    <lineage>
        <taxon>Bacteria</taxon>
        <taxon>Candidatus Moduliflexota</taxon>
        <taxon>Candidatus Vecturitrichia</taxon>
        <taxon>Candidatus Vecturitrichales</taxon>
        <taxon>Candidatus Vecturitrichaceae</taxon>
        <taxon>Candidatus Vecturithrix</taxon>
    </lineage>
</organism>
<dbReference type="HOGENOM" id="CLU_163173_0_0_0"/>
<dbReference type="Proteomes" id="UP000030661">
    <property type="component" value="Unassembled WGS sequence"/>
</dbReference>
<evidence type="ECO:0000313" key="1">
    <source>
        <dbReference type="EMBL" id="GAK61641.1"/>
    </source>
</evidence>
<keyword evidence="2" id="KW-1185">Reference proteome</keyword>
<gene>
    <name evidence="1" type="ORF">U27_01542</name>
</gene>
<evidence type="ECO:0000313" key="2">
    <source>
        <dbReference type="Proteomes" id="UP000030661"/>
    </source>
</evidence>